<organism evidence="2 3">
    <name type="scientific">Pontivivens nitratireducens</name>
    <dbReference type="NCBI Taxonomy" id="2758038"/>
    <lineage>
        <taxon>Bacteria</taxon>
        <taxon>Pseudomonadati</taxon>
        <taxon>Pseudomonadota</taxon>
        <taxon>Alphaproteobacteria</taxon>
        <taxon>Rhodobacterales</taxon>
        <taxon>Paracoccaceae</taxon>
        <taxon>Pontivivens</taxon>
    </lineage>
</organism>
<dbReference type="Proteomes" id="UP000500791">
    <property type="component" value="Chromosome"/>
</dbReference>
<dbReference type="AlphaFoldDB" id="A0A6G7VHH5"/>
<dbReference type="KEGG" id="mon:G8E03_01070"/>
<feature type="chain" id="PRO_5026146559" evidence="1">
    <location>
        <begin position="24"/>
        <end position="413"/>
    </location>
</feature>
<evidence type="ECO:0000313" key="2">
    <source>
        <dbReference type="EMBL" id="QIK39471.1"/>
    </source>
</evidence>
<name>A0A6G7VHH5_9RHOB</name>
<dbReference type="RefSeq" id="WP_166187645.1">
    <property type="nucleotide sequence ID" value="NZ_CP049811.1"/>
</dbReference>
<protein>
    <submittedName>
        <fullName evidence="2">ABC transporter substrate-binding protein</fullName>
    </submittedName>
</protein>
<dbReference type="Gene3D" id="2.60.120.380">
    <property type="match status" value="3"/>
</dbReference>
<keyword evidence="1" id="KW-0732">Signal</keyword>
<accession>A0A6G7VHH5</accession>
<reference evidence="2 3" key="1">
    <citation type="submission" date="2020-03" db="EMBL/GenBank/DDBJ databases">
        <title>Complete genome sequence of Monaibacterium sp. ALG8 with diverse plasmids.</title>
        <authorList>
            <person name="Sun C."/>
        </authorList>
    </citation>
    <scope>NUCLEOTIDE SEQUENCE [LARGE SCALE GENOMIC DNA]</scope>
    <source>
        <strain evidence="2 3">ALG8</strain>
    </source>
</reference>
<gene>
    <name evidence="2" type="ORF">G8E03_01070</name>
</gene>
<evidence type="ECO:0000313" key="3">
    <source>
        <dbReference type="Proteomes" id="UP000500791"/>
    </source>
</evidence>
<keyword evidence="3" id="KW-1185">Reference proteome</keyword>
<feature type="signal peptide" evidence="1">
    <location>
        <begin position="1"/>
        <end position="23"/>
    </location>
</feature>
<evidence type="ECO:0000256" key="1">
    <source>
        <dbReference type="SAM" id="SignalP"/>
    </source>
</evidence>
<sequence length="413" mass="43267">MDLKRLTATSCLVLGASALPVLAQEDTSSLCAGAGAGAQWVGGTQDASDIASAADYLGLTGNIPAGGQLTTLFTVSSPMMVRLEAQPTDAGDTVIDLLDATGTVIMSDDDGGGFLASRGEISVDPGTYCLVTSSYDGADMMAELRVSRLEQEALTVGEDTGGYGAACSAETEASPFYPDGALDSALEDGVARTASINAEPFYRFTLDGMQSLSITAENPEADPVLSLYDESGLLLAENDDFDGLNSRVDFIDGLAAGSYCIALDSLGDANVPVTVTVSAFSEEQYMQGLYNNAQASPPLDGSYPVVALGQLETRMRRDIRDGDDMVWVSFDVAEPGLVLIEGIATAGNDPMLTLFDDLGRRLDQNDDYGETYDAQIAARVNPGTYMLAVGRPGGYYGTPGVTRLAIERFVSAR</sequence>
<dbReference type="NCBIfam" id="NF038127">
    <property type="entry name" value="FDP_fam"/>
    <property type="match status" value="1"/>
</dbReference>
<dbReference type="EMBL" id="CP049811">
    <property type="protein sequence ID" value="QIK39471.1"/>
    <property type="molecule type" value="Genomic_DNA"/>
</dbReference>
<proteinExistence type="predicted"/>